<name>A0AA40AHB2_9PEZI</name>
<gene>
    <name evidence="2" type="ORF">B0H67DRAFT_252777</name>
</gene>
<feature type="compositionally biased region" description="Polar residues" evidence="1">
    <location>
        <begin position="1"/>
        <end position="13"/>
    </location>
</feature>
<comment type="caution">
    <text evidence="2">The sequence shown here is derived from an EMBL/GenBank/DDBJ whole genome shotgun (WGS) entry which is preliminary data.</text>
</comment>
<protein>
    <submittedName>
        <fullName evidence="2">Uncharacterized protein</fullName>
    </submittedName>
</protein>
<feature type="region of interest" description="Disordered" evidence="1">
    <location>
        <begin position="1"/>
        <end position="87"/>
    </location>
</feature>
<feature type="compositionally biased region" description="Basic and acidic residues" evidence="1">
    <location>
        <begin position="73"/>
        <end position="87"/>
    </location>
</feature>
<feature type="compositionally biased region" description="Basic and acidic residues" evidence="1">
    <location>
        <begin position="40"/>
        <end position="50"/>
    </location>
</feature>
<organism evidence="2 3">
    <name type="scientific">Lasiosphaeris hirsuta</name>
    <dbReference type="NCBI Taxonomy" id="260670"/>
    <lineage>
        <taxon>Eukaryota</taxon>
        <taxon>Fungi</taxon>
        <taxon>Dikarya</taxon>
        <taxon>Ascomycota</taxon>
        <taxon>Pezizomycotina</taxon>
        <taxon>Sordariomycetes</taxon>
        <taxon>Sordariomycetidae</taxon>
        <taxon>Sordariales</taxon>
        <taxon>Lasiosphaeriaceae</taxon>
        <taxon>Lasiosphaeris</taxon>
    </lineage>
</organism>
<dbReference type="EMBL" id="JAUKUA010000004">
    <property type="protein sequence ID" value="KAK0715855.1"/>
    <property type="molecule type" value="Genomic_DNA"/>
</dbReference>
<evidence type="ECO:0000313" key="2">
    <source>
        <dbReference type="EMBL" id="KAK0715855.1"/>
    </source>
</evidence>
<dbReference type="Proteomes" id="UP001172102">
    <property type="component" value="Unassembled WGS sequence"/>
</dbReference>
<accession>A0AA40AHB2</accession>
<keyword evidence="3" id="KW-1185">Reference proteome</keyword>
<feature type="compositionally biased region" description="Pro residues" evidence="1">
    <location>
        <begin position="17"/>
        <end position="36"/>
    </location>
</feature>
<evidence type="ECO:0000313" key="3">
    <source>
        <dbReference type="Proteomes" id="UP001172102"/>
    </source>
</evidence>
<reference evidence="2" key="1">
    <citation type="submission" date="2023-06" db="EMBL/GenBank/DDBJ databases">
        <title>Genome-scale phylogeny and comparative genomics of the fungal order Sordariales.</title>
        <authorList>
            <consortium name="Lawrence Berkeley National Laboratory"/>
            <person name="Hensen N."/>
            <person name="Bonometti L."/>
            <person name="Westerberg I."/>
            <person name="Brannstrom I.O."/>
            <person name="Guillou S."/>
            <person name="Cros-Aarteil S."/>
            <person name="Calhoun S."/>
            <person name="Haridas S."/>
            <person name="Kuo A."/>
            <person name="Mondo S."/>
            <person name="Pangilinan J."/>
            <person name="Riley R."/>
            <person name="Labutti K."/>
            <person name="Andreopoulos B."/>
            <person name="Lipzen A."/>
            <person name="Chen C."/>
            <person name="Yanf M."/>
            <person name="Daum C."/>
            <person name="Ng V."/>
            <person name="Clum A."/>
            <person name="Steindorff A."/>
            <person name="Ohm R."/>
            <person name="Martin F."/>
            <person name="Silar P."/>
            <person name="Natvig D."/>
            <person name="Lalanne C."/>
            <person name="Gautier V."/>
            <person name="Ament-Velasquez S.L."/>
            <person name="Kruys A."/>
            <person name="Hutchinson M.I."/>
            <person name="Powell A.J."/>
            <person name="Barry K."/>
            <person name="Miller A.N."/>
            <person name="Grigoriev I.V."/>
            <person name="Debuchy R."/>
            <person name="Gladieux P."/>
            <person name="Thoren M.H."/>
            <person name="Johannesson H."/>
        </authorList>
    </citation>
    <scope>NUCLEOTIDE SEQUENCE</scope>
    <source>
        <strain evidence="2">SMH4607-1</strain>
    </source>
</reference>
<dbReference type="AlphaFoldDB" id="A0AA40AHB2"/>
<proteinExistence type="predicted"/>
<sequence>MNHPSPSTGGINNQPPSQAPPDQHPPNSPSTHPTPAPYSREGERARESQKMKPNPAAKVPSKTVPPDPCPSRAHPEHRSQRKQLEKKHSDAFEWMSWVALGLAGLAVEFDVERDVRRCEERRERRERRGREGREGSRGRGYHGDERGGRRGGECRRGR</sequence>
<evidence type="ECO:0000256" key="1">
    <source>
        <dbReference type="SAM" id="MobiDB-lite"/>
    </source>
</evidence>
<feature type="region of interest" description="Disordered" evidence="1">
    <location>
        <begin position="114"/>
        <end position="158"/>
    </location>
</feature>